<evidence type="ECO:0000259" key="1">
    <source>
        <dbReference type="Pfam" id="PF12762"/>
    </source>
</evidence>
<evidence type="ECO:0000313" key="2">
    <source>
        <dbReference type="EMBL" id="VFK66367.1"/>
    </source>
</evidence>
<evidence type="ECO:0000313" key="3">
    <source>
        <dbReference type="EMBL" id="VFK71997.1"/>
    </source>
</evidence>
<proteinExistence type="predicted"/>
<dbReference type="InterPro" id="IPR024445">
    <property type="entry name" value="Tnp_ISXO2-like"/>
</dbReference>
<organism evidence="2">
    <name type="scientific">Candidatus Kentrum sp. UNK</name>
    <dbReference type="NCBI Taxonomy" id="2126344"/>
    <lineage>
        <taxon>Bacteria</taxon>
        <taxon>Pseudomonadati</taxon>
        <taxon>Pseudomonadota</taxon>
        <taxon>Gammaproteobacteria</taxon>
        <taxon>Candidatus Kentrum</taxon>
    </lineage>
</organism>
<dbReference type="Pfam" id="PF12762">
    <property type="entry name" value="DDE_Tnp_IS1595"/>
    <property type="match status" value="1"/>
</dbReference>
<dbReference type="EMBL" id="CAADFZ010000089">
    <property type="protein sequence ID" value="VFK66367.1"/>
    <property type="molecule type" value="Genomic_DNA"/>
</dbReference>
<feature type="domain" description="ISXO2-like transposase" evidence="1">
    <location>
        <begin position="2"/>
        <end position="42"/>
    </location>
</feature>
<dbReference type="EMBL" id="CAADGD010000090">
    <property type="protein sequence ID" value="VFK71997.1"/>
    <property type="molecule type" value="Genomic_DNA"/>
</dbReference>
<reference evidence="2" key="1">
    <citation type="submission" date="2019-02" db="EMBL/GenBank/DDBJ databases">
        <authorList>
            <person name="Gruber-Vodicka R. H."/>
            <person name="Seah K. B. B."/>
        </authorList>
    </citation>
    <scope>NUCLEOTIDE SEQUENCE</scope>
    <source>
        <strain evidence="3">BECK_BY19</strain>
        <strain evidence="2">BECK_BY8</strain>
    </source>
</reference>
<name>A0A451AJZ4_9GAMM</name>
<dbReference type="AlphaFoldDB" id="A0A451AJZ4"/>
<protein>
    <submittedName>
        <fullName evidence="2">ISXO2-like transposase domain-containing protein</fullName>
    </submittedName>
</protein>
<gene>
    <name evidence="2" type="ORF">BECKUNK1418G_GA0071005_108913</name>
    <name evidence="3" type="ORF">BECKUNK1418H_GA0071006_109013</name>
</gene>
<accession>A0A451AJZ4</accession>
<sequence>MAHTNSIESFWALLKRGHYGIYHYMSDQHLHQYVDEFSFRHDTRKSSTMDFIKMTASGMENRRLTYKVLTNGKNS</sequence>